<dbReference type="InterPro" id="IPR001623">
    <property type="entry name" value="DnaJ_domain"/>
</dbReference>
<dbReference type="InterPro" id="IPR036869">
    <property type="entry name" value="J_dom_sf"/>
</dbReference>
<keyword evidence="5 7" id="KW-0472">Membrane</keyword>
<accession>A0AAN6JPR6</accession>
<evidence type="ECO:0000256" key="4">
    <source>
        <dbReference type="ARBA" id="ARBA00022989"/>
    </source>
</evidence>
<dbReference type="PROSITE" id="PS00636">
    <property type="entry name" value="DNAJ_1"/>
    <property type="match status" value="1"/>
</dbReference>
<evidence type="ECO:0000256" key="3">
    <source>
        <dbReference type="ARBA" id="ARBA00022824"/>
    </source>
</evidence>
<dbReference type="InterPro" id="IPR051100">
    <property type="entry name" value="DnaJ_subfamily_B/C"/>
</dbReference>
<sequence length="433" mass="46870">MDDDARKALALARKHYEGGNLPAALKWATKSNSISPSPEAQFLIQKLSTSASGSSSSSGSGSTATPGASSANGTARQRMNAAASSSTSKTDTAASTSSRREYTKEHEEVVLRVRKAGNDYYKVLCCEKTVDENGIKKAYRKLALQLHPDKNGAPGADEAFKVVGKAFAILSDPDKRAAYDRYGGDPDNARFSAASAARAARGEGGFPAQFGGRGGGPMFADEMDPTEIFNMFFGTGAGMGGVHMSMNGQTFSFGGPGFRTAQFGGGAGMPRRQHPQAGAQGQRPRTHQDASVWLQLLPLLVIGLFTILTALPTLFSTPDPKYSFYPSGAYRSQRFTPTHGVTYYVDQNSFSKHPFTTGESQSNGGLNGFERRVERTWAGHLEDDCARKRENQDRRYQQELGFFGIGADLEAARKIRQEKYESCERLKDWGIVM</sequence>
<feature type="transmembrane region" description="Helical" evidence="7">
    <location>
        <begin position="292"/>
        <end position="315"/>
    </location>
</feature>
<feature type="compositionally biased region" description="Low complexity" evidence="6">
    <location>
        <begin position="48"/>
        <end position="97"/>
    </location>
</feature>
<protein>
    <submittedName>
        <fullName evidence="9">Chaperone protein dnaJ</fullName>
    </submittedName>
</protein>
<evidence type="ECO:0000256" key="1">
    <source>
        <dbReference type="ARBA" id="ARBA00004389"/>
    </source>
</evidence>
<organism evidence="9 10">
    <name type="scientific">Tilletia horrida</name>
    <dbReference type="NCBI Taxonomy" id="155126"/>
    <lineage>
        <taxon>Eukaryota</taxon>
        <taxon>Fungi</taxon>
        <taxon>Dikarya</taxon>
        <taxon>Basidiomycota</taxon>
        <taxon>Ustilaginomycotina</taxon>
        <taxon>Exobasidiomycetes</taxon>
        <taxon>Tilletiales</taxon>
        <taxon>Tilletiaceae</taxon>
        <taxon>Tilletia</taxon>
    </lineage>
</organism>
<reference evidence="9" key="1">
    <citation type="journal article" date="2023" name="PhytoFront">
        <title>Draft Genome Resources of Seven Strains of Tilletia horrida, Causal Agent of Kernel Smut of Rice.</title>
        <authorList>
            <person name="Khanal S."/>
            <person name="Antony Babu S."/>
            <person name="Zhou X.G."/>
        </authorList>
    </citation>
    <scope>NUCLEOTIDE SEQUENCE</scope>
    <source>
        <strain evidence="9">TX3</strain>
    </source>
</reference>
<feature type="region of interest" description="Disordered" evidence="6">
    <location>
        <begin position="45"/>
        <end position="106"/>
    </location>
</feature>
<evidence type="ECO:0000313" key="10">
    <source>
        <dbReference type="Proteomes" id="UP001176521"/>
    </source>
</evidence>
<comment type="subcellular location">
    <subcellularLocation>
        <location evidence="1">Endoplasmic reticulum membrane</location>
        <topology evidence="1">Single-pass membrane protein</topology>
    </subcellularLocation>
</comment>
<feature type="domain" description="J" evidence="8">
    <location>
        <begin position="119"/>
        <end position="183"/>
    </location>
</feature>
<dbReference type="InterPro" id="IPR018253">
    <property type="entry name" value="DnaJ_domain_CS"/>
</dbReference>
<keyword evidence="4 7" id="KW-1133">Transmembrane helix</keyword>
<dbReference type="FunFam" id="1.10.287.110:FF:000069">
    <property type="entry name" value="ER associated DnaJ chaperone"/>
    <property type="match status" value="1"/>
</dbReference>
<dbReference type="PANTHER" id="PTHR43908:SF3">
    <property type="entry name" value="AT29763P-RELATED"/>
    <property type="match status" value="1"/>
</dbReference>
<evidence type="ECO:0000256" key="5">
    <source>
        <dbReference type="ARBA" id="ARBA00023136"/>
    </source>
</evidence>
<dbReference type="PRINTS" id="PR00625">
    <property type="entry name" value="JDOMAIN"/>
</dbReference>
<dbReference type="SMART" id="SM00271">
    <property type="entry name" value="DnaJ"/>
    <property type="match status" value="1"/>
</dbReference>
<keyword evidence="3" id="KW-0256">Endoplasmic reticulum</keyword>
<evidence type="ECO:0000256" key="2">
    <source>
        <dbReference type="ARBA" id="ARBA00022692"/>
    </source>
</evidence>
<dbReference type="SUPFAM" id="SSF46565">
    <property type="entry name" value="Chaperone J-domain"/>
    <property type="match status" value="1"/>
</dbReference>
<dbReference type="Proteomes" id="UP001176521">
    <property type="component" value="Unassembled WGS sequence"/>
</dbReference>
<dbReference type="CDD" id="cd06257">
    <property type="entry name" value="DnaJ"/>
    <property type="match status" value="1"/>
</dbReference>
<evidence type="ECO:0000256" key="6">
    <source>
        <dbReference type="SAM" id="MobiDB-lite"/>
    </source>
</evidence>
<gene>
    <name evidence="9" type="primary">HLJ1_3</name>
    <name evidence="9" type="ORF">OC842_005010</name>
</gene>
<evidence type="ECO:0000259" key="8">
    <source>
        <dbReference type="PROSITE" id="PS50076"/>
    </source>
</evidence>
<dbReference type="PROSITE" id="PS50076">
    <property type="entry name" value="DNAJ_2"/>
    <property type="match status" value="1"/>
</dbReference>
<dbReference type="GO" id="GO:0071218">
    <property type="term" value="P:cellular response to misfolded protein"/>
    <property type="evidence" value="ECO:0007669"/>
    <property type="project" value="TreeGrafter"/>
</dbReference>
<name>A0AAN6JPR6_9BASI</name>
<comment type="caution">
    <text evidence="9">The sequence shown here is derived from an EMBL/GenBank/DDBJ whole genome shotgun (WGS) entry which is preliminary data.</text>
</comment>
<dbReference type="EMBL" id="JAPDMQ010000329">
    <property type="protein sequence ID" value="KAK0527006.1"/>
    <property type="molecule type" value="Genomic_DNA"/>
</dbReference>
<evidence type="ECO:0000256" key="7">
    <source>
        <dbReference type="SAM" id="Phobius"/>
    </source>
</evidence>
<keyword evidence="10" id="KW-1185">Reference proteome</keyword>
<dbReference type="Pfam" id="PF00226">
    <property type="entry name" value="DnaJ"/>
    <property type="match status" value="1"/>
</dbReference>
<dbReference type="InterPro" id="IPR015399">
    <property type="entry name" value="DUF1977_DnaJ-like"/>
</dbReference>
<dbReference type="AlphaFoldDB" id="A0AAN6JPR6"/>
<proteinExistence type="predicted"/>
<dbReference type="GO" id="GO:0005789">
    <property type="term" value="C:endoplasmic reticulum membrane"/>
    <property type="evidence" value="ECO:0007669"/>
    <property type="project" value="UniProtKB-SubCell"/>
</dbReference>
<dbReference type="Pfam" id="PF09320">
    <property type="entry name" value="DUF1977"/>
    <property type="match status" value="1"/>
</dbReference>
<feature type="region of interest" description="Disordered" evidence="6">
    <location>
        <begin position="265"/>
        <end position="286"/>
    </location>
</feature>
<dbReference type="GO" id="GO:0030544">
    <property type="term" value="F:Hsp70 protein binding"/>
    <property type="evidence" value="ECO:0007669"/>
    <property type="project" value="TreeGrafter"/>
</dbReference>
<evidence type="ECO:0000313" key="9">
    <source>
        <dbReference type="EMBL" id="KAK0527006.1"/>
    </source>
</evidence>
<dbReference type="Gene3D" id="1.10.287.110">
    <property type="entry name" value="DnaJ domain"/>
    <property type="match status" value="1"/>
</dbReference>
<dbReference type="PANTHER" id="PTHR43908">
    <property type="entry name" value="AT29763P-RELATED"/>
    <property type="match status" value="1"/>
</dbReference>
<keyword evidence="2 7" id="KW-0812">Transmembrane</keyword>